<accession>A0A9N9AQC8</accession>
<gene>
    <name evidence="6" type="ORF">ALEPTO_LOCUS5187</name>
</gene>
<name>A0A9N9AQC8_9GLOM</name>
<dbReference type="Proteomes" id="UP000789508">
    <property type="component" value="Unassembled WGS sequence"/>
</dbReference>
<dbReference type="InterPro" id="IPR050121">
    <property type="entry name" value="Cytochrome_P450_monoxygenase"/>
</dbReference>
<proteinExistence type="inferred from homology"/>
<evidence type="ECO:0000256" key="5">
    <source>
        <dbReference type="RuleBase" id="RU000461"/>
    </source>
</evidence>
<keyword evidence="7" id="KW-1185">Reference proteome</keyword>
<protein>
    <submittedName>
        <fullName evidence="6">9561_t:CDS:1</fullName>
    </submittedName>
</protein>
<evidence type="ECO:0000313" key="6">
    <source>
        <dbReference type="EMBL" id="CAG8536311.1"/>
    </source>
</evidence>
<dbReference type="Pfam" id="PF00067">
    <property type="entry name" value="p450"/>
    <property type="match status" value="1"/>
</dbReference>
<feature type="binding site" description="axial binding residue" evidence="4">
    <location>
        <position position="418"/>
    </location>
    <ligand>
        <name>heme</name>
        <dbReference type="ChEBI" id="CHEBI:30413"/>
    </ligand>
    <ligandPart>
        <name>Fe</name>
        <dbReference type="ChEBI" id="CHEBI:18248"/>
    </ligandPart>
</feature>
<dbReference type="PROSITE" id="PS00086">
    <property type="entry name" value="CYTOCHROME_P450"/>
    <property type="match status" value="1"/>
</dbReference>
<reference evidence="6" key="1">
    <citation type="submission" date="2021-06" db="EMBL/GenBank/DDBJ databases">
        <authorList>
            <person name="Kallberg Y."/>
            <person name="Tangrot J."/>
            <person name="Rosling A."/>
        </authorList>
    </citation>
    <scope>NUCLEOTIDE SEQUENCE</scope>
    <source>
        <strain evidence="6">FL130A</strain>
    </source>
</reference>
<evidence type="ECO:0000256" key="2">
    <source>
        <dbReference type="ARBA" id="ARBA00022723"/>
    </source>
</evidence>
<keyword evidence="5" id="KW-0503">Monooxygenase</keyword>
<dbReference type="GO" id="GO:0020037">
    <property type="term" value="F:heme binding"/>
    <property type="evidence" value="ECO:0007669"/>
    <property type="project" value="InterPro"/>
</dbReference>
<keyword evidence="2 4" id="KW-0479">Metal-binding</keyword>
<dbReference type="PANTHER" id="PTHR24305">
    <property type="entry name" value="CYTOCHROME P450"/>
    <property type="match status" value="1"/>
</dbReference>
<organism evidence="6 7">
    <name type="scientific">Ambispora leptoticha</name>
    <dbReference type="NCBI Taxonomy" id="144679"/>
    <lineage>
        <taxon>Eukaryota</taxon>
        <taxon>Fungi</taxon>
        <taxon>Fungi incertae sedis</taxon>
        <taxon>Mucoromycota</taxon>
        <taxon>Glomeromycotina</taxon>
        <taxon>Glomeromycetes</taxon>
        <taxon>Archaeosporales</taxon>
        <taxon>Ambisporaceae</taxon>
        <taxon>Ambispora</taxon>
    </lineage>
</organism>
<dbReference type="SUPFAM" id="SSF48264">
    <property type="entry name" value="Cytochrome P450"/>
    <property type="match status" value="1"/>
</dbReference>
<comment type="similarity">
    <text evidence="5">Belongs to the cytochrome P450 family.</text>
</comment>
<dbReference type="AlphaFoldDB" id="A0A9N9AQC8"/>
<keyword evidence="5" id="KW-0560">Oxidoreductase</keyword>
<dbReference type="InterPro" id="IPR002401">
    <property type="entry name" value="Cyt_P450_E_grp-I"/>
</dbReference>
<dbReference type="PANTHER" id="PTHR24305:SF218">
    <property type="entry name" value="P450, PUTATIVE (EUROFUNG)-RELATED"/>
    <property type="match status" value="1"/>
</dbReference>
<evidence type="ECO:0000256" key="1">
    <source>
        <dbReference type="ARBA" id="ARBA00001971"/>
    </source>
</evidence>
<comment type="caution">
    <text evidence="6">The sequence shown here is derived from an EMBL/GenBank/DDBJ whole genome shotgun (WGS) entry which is preliminary data.</text>
</comment>
<keyword evidence="4 5" id="KW-0349">Heme</keyword>
<evidence type="ECO:0000256" key="3">
    <source>
        <dbReference type="ARBA" id="ARBA00023004"/>
    </source>
</evidence>
<dbReference type="InterPro" id="IPR036396">
    <property type="entry name" value="Cyt_P450_sf"/>
</dbReference>
<dbReference type="InterPro" id="IPR017972">
    <property type="entry name" value="Cyt_P450_CS"/>
</dbReference>
<dbReference type="Gene3D" id="1.10.630.10">
    <property type="entry name" value="Cytochrome P450"/>
    <property type="match status" value="1"/>
</dbReference>
<dbReference type="GO" id="GO:0016705">
    <property type="term" value="F:oxidoreductase activity, acting on paired donors, with incorporation or reduction of molecular oxygen"/>
    <property type="evidence" value="ECO:0007669"/>
    <property type="project" value="InterPro"/>
</dbReference>
<comment type="cofactor">
    <cofactor evidence="1 4">
        <name>heme</name>
        <dbReference type="ChEBI" id="CHEBI:30413"/>
    </cofactor>
</comment>
<evidence type="ECO:0000256" key="4">
    <source>
        <dbReference type="PIRSR" id="PIRSR602401-1"/>
    </source>
</evidence>
<dbReference type="GO" id="GO:0005506">
    <property type="term" value="F:iron ion binding"/>
    <property type="evidence" value="ECO:0007669"/>
    <property type="project" value="InterPro"/>
</dbReference>
<keyword evidence="3 4" id="KW-0408">Iron</keyword>
<dbReference type="GO" id="GO:0004497">
    <property type="term" value="F:monooxygenase activity"/>
    <property type="evidence" value="ECO:0007669"/>
    <property type="project" value="UniProtKB-KW"/>
</dbReference>
<dbReference type="InterPro" id="IPR001128">
    <property type="entry name" value="Cyt_P450"/>
</dbReference>
<dbReference type="OrthoDB" id="1470350at2759"/>
<dbReference type="PRINTS" id="PR00463">
    <property type="entry name" value="EP450I"/>
</dbReference>
<evidence type="ECO:0000313" key="7">
    <source>
        <dbReference type="Proteomes" id="UP000789508"/>
    </source>
</evidence>
<sequence>MTNESYELIAHSDRETFSVWLQQIKIPSRKRDAFAPWLSLSTILSGKGWLKNILVHARFGPIIRVAPNVLSVGDRDAIKKIIITEDFPKSSIYKNYRRKRNEETLFSGTDKEFHKLRRRMLSPAFSIKYLASLEPLTKNCFRDVIITIDHLINASSMVVNGRKAATINMFQIIQNYTLDVIGETAFGGKFDMVLTNKHPIPDEVRYYLRRMVMGAFVPPLQWFMRERKYLEEFVIKLAKTRRQQNPSEVKKDILQILLDAVDDNNTGLNDNEIVGQIVEFLIAGSDTTGFCISFAMILLLRHQEVLDKLFQEIRAAIPEIGPDNLPNYALLKGLPYLNAVRLCADLDGLTVRVLNKDMIIGQYHVPAGTEVIPNAYYLHTDKSLWGLDALEFVPERWLDSERIPKDAFYPFSAGSRNCIGQNFALLEMRLIIASLVRRYEFTDIPGQSLDISHFVTPKFTNRQYNILMNLRDENC</sequence>
<dbReference type="EMBL" id="CAJVPS010001391">
    <property type="protein sequence ID" value="CAG8536311.1"/>
    <property type="molecule type" value="Genomic_DNA"/>
</dbReference>
<dbReference type="PRINTS" id="PR00385">
    <property type="entry name" value="P450"/>
</dbReference>